<evidence type="ECO:0000256" key="5">
    <source>
        <dbReference type="PROSITE-ProRule" id="PRU00552"/>
    </source>
</evidence>
<evidence type="ECO:0000256" key="3">
    <source>
        <dbReference type="ARBA" id="ARBA00022806"/>
    </source>
</evidence>
<name>A0A9P1FQB5_9DINO</name>
<dbReference type="PROSITE" id="PS51195">
    <property type="entry name" value="Q_MOTIF"/>
    <property type="match status" value="1"/>
</dbReference>
<dbReference type="GO" id="GO:0003676">
    <property type="term" value="F:nucleic acid binding"/>
    <property type="evidence" value="ECO:0007669"/>
    <property type="project" value="InterPro"/>
</dbReference>
<dbReference type="OrthoDB" id="459457at2759"/>
<comment type="caution">
    <text evidence="8">The sequence shown here is derived from an EMBL/GenBank/DDBJ whole genome shotgun (WGS) entry which is preliminary data.</text>
</comment>
<feature type="domain" description="Helicase ATP-binding" evidence="6">
    <location>
        <begin position="53"/>
        <end position="206"/>
    </location>
</feature>
<evidence type="ECO:0000313" key="9">
    <source>
        <dbReference type="EMBL" id="CAL1137858.1"/>
    </source>
</evidence>
<feature type="short sequence motif" description="Q motif" evidence="5">
    <location>
        <begin position="22"/>
        <end position="50"/>
    </location>
</feature>
<dbReference type="Proteomes" id="UP001152797">
    <property type="component" value="Unassembled WGS sequence"/>
</dbReference>
<dbReference type="SUPFAM" id="SSF53335">
    <property type="entry name" value="S-adenosyl-L-methionine-dependent methyltransferases"/>
    <property type="match status" value="1"/>
</dbReference>
<dbReference type="GO" id="GO:0005524">
    <property type="term" value="F:ATP binding"/>
    <property type="evidence" value="ECO:0007669"/>
    <property type="project" value="UniProtKB-KW"/>
</dbReference>
<dbReference type="AlphaFoldDB" id="A0A9P1FQB5"/>
<dbReference type="InterPro" id="IPR014001">
    <property type="entry name" value="Helicase_ATP-bd"/>
</dbReference>
<evidence type="ECO:0000256" key="4">
    <source>
        <dbReference type="ARBA" id="ARBA00022840"/>
    </source>
</evidence>
<dbReference type="PROSITE" id="PS51192">
    <property type="entry name" value="HELICASE_ATP_BIND_1"/>
    <property type="match status" value="1"/>
</dbReference>
<dbReference type="GO" id="GO:0003724">
    <property type="term" value="F:RNA helicase activity"/>
    <property type="evidence" value="ECO:0007669"/>
    <property type="project" value="InterPro"/>
</dbReference>
<protein>
    <submittedName>
        <fullName evidence="10">ATP-dependent RNA helicase FAL1</fullName>
    </submittedName>
</protein>
<keyword evidence="4" id="KW-0067">ATP-binding</keyword>
<dbReference type="SUPFAM" id="SSF52540">
    <property type="entry name" value="P-loop containing nucleoside triphosphate hydrolases"/>
    <property type="match status" value="1"/>
</dbReference>
<dbReference type="GO" id="GO:0016787">
    <property type="term" value="F:hydrolase activity"/>
    <property type="evidence" value="ECO:0007669"/>
    <property type="project" value="UniProtKB-KW"/>
</dbReference>
<gene>
    <name evidence="8" type="ORF">C1SCF055_LOCUS12012</name>
</gene>
<evidence type="ECO:0000256" key="1">
    <source>
        <dbReference type="ARBA" id="ARBA00022741"/>
    </source>
</evidence>
<dbReference type="Pfam" id="PF00270">
    <property type="entry name" value="DEAD"/>
    <property type="match status" value="1"/>
</dbReference>
<keyword evidence="3 10" id="KW-0347">Helicase</keyword>
<dbReference type="Gene3D" id="3.40.50.150">
    <property type="entry name" value="Vaccinia Virus protein VP39"/>
    <property type="match status" value="1"/>
</dbReference>
<keyword evidence="11" id="KW-1185">Reference proteome</keyword>
<reference evidence="8" key="1">
    <citation type="submission" date="2022-10" db="EMBL/GenBank/DDBJ databases">
        <authorList>
            <person name="Chen Y."/>
            <person name="Dougan E. K."/>
            <person name="Chan C."/>
            <person name="Rhodes N."/>
            <person name="Thang M."/>
        </authorList>
    </citation>
    <scope>NUCLEOTIDE SEQUENCE</scope>
</reference>
<dbReference type="Gene3D" id="3.40.50.300">
    <property type="entry name" value="P-loop containing nucleotide triphosphate hydrolases"/>
    <property type="match status" value="1"/>
</dbReference>
<dbReference type="CDD" id="cd02440">
    <property type="entry name" value="AdoMet_MTases"/>
    <property type="match status" value="1"/>
</dbReference>
<evidence type="ECO:0000313" key="8">
    <source>
        <dbReference type="EMBL" id="CAI3984483.1"/>
    </source>
</evidence>
<dbReference type="EMBL" id="CAMXCT010000891">
    <property type="protein sequence ID" value="CAI3984483.1"/>
    <property type="molecule type" value="Genomic_DNA"/>
</dbReference>
<evidence type="ECO:0000313" key="10">
    <source>
        <dbReference type="EMBL" id="CAL4771795.1"/>
    </source>
</evidence>
<evidence type="ECO:0000259" key="7">
    <source>
        <dbReference type="PROSITE" id="PS51195"/>
    </source>
</evidence>
<sequence>MSKGVSDEGLIFETSEDVEVLPTFDALGLKEDLLRGVYAYGFERPSAVQQRAILPILKGRDVIVQSQSGTGKTCVFCLGALQSVDTSSREPQALFLSPTRELAEQSQKVCLALGDYLNVQVHVCIGGKRVSDDIHTFEAGVQIVSGTPGRVFHMIQQRHFSTRHARETHTMAPAAMSFVRLHALRRPLGFALLGLCGLGQKPFLSAAGGALPLDELSALHQKFGGDASVWANQPMPQRARSGGTISALSVQIPALERLAPYLRPGASVFDLGFGSGVMTAMLLAAAPSSGVRVIGVDLEDKVKVATENMLKTSGPFRFQREQFEFLGGDAFHYLQRWKDEGKTFDVVYSGCSFDPDTQQLALFLGRLKPTGAAVFNLGNPGKQGMYFVADGGKKCELLMRVNFMMAESPLTPPASDSVPLDPSRLGQWIQQNIFTDKEL</sequence>
<reference evidence="9" key="2">
    <citation type="submission" date="2024-04" db="EMBL/GenBank/DDBJ databases">
        <authorList>
            <person name="Chen Y."/>
            <person name="Shah S."/>
            <person name="Dougan E. K."/>
            <person name="Thang M."/>
            <person name="Chan C."/>
        </authorList>
    </citation>
    <scope>NUCLEOTIDE SEQUENCE [LARGE SCALE GENOMIC DNA]</scope>
</reference>
<evidence type="ECO:0000256" key="2">
    <source>
        <dbReference type="ARBA" id="ARBA00022801"/>
    </source>
</evidence>
<keyword evidence="2" id="KW-0378">Hydrolase</keyword>
<dbReference type="PANTHER" id="PTHR47960">
    <property type="entry name" value="DEAD-BOX ATP-DEPENDENT RNA HELICASE 50"/>
    <property type="match status" value="1"/>
</dbReference>
<accession>A0A9P1FQB5</accession>
<dbReference type="EMBL" id="CAMXCT020000891">
    <property type="protein sequence ID" value="CAL1137858.1"/>
    <property type="molecule type" value="Genomic_DNA"/>
</dbReference>
<dbReference type="EMBL" id="CAMXCT030000891">
    <property type="protein sequence ID" value="CAL4771795.1"/>
    <property type="molecule type" value="Genomic_DNA"/>
</dbReference>
<evidence type="ECO:0000259" key="6">
    <source>
        <dbReference type="PROSITE" id="PS51192"/>
    </source>
</evidence>
<dbReference type="SMART" id="SM00487">
    <property type="entry name" value="DEXDc"/>
    <property type="match status" value="1"/>
</dbReference>
<dbReference type="Pfam" id="PF01135">
    <property type="entry name" value="PCMT"/>
    <property type="match status" value="1"/>
</dbReference>
<dbReference type="InterPro" id="IPR029063">
    <property type="entry name" value="SAM-dependent_MTases_sf"/>
</dbReference>
<organism evidence="8">
    <name type="scientific">Cladocopium goreaui</name>
    <dbReference type="NCBI Taxonomy" id="2562237"/>
    <lineage>
        <taxon>Eukaryota</taxon>
        <taxon>Sar</taxon>
        <taxon>Alveolata</taxon>
        <taxon>Dinophyceae</taxon>
        <taxon>Suessiales</taxon>
        <taxon>Symbiodiniaceae</taxon>
        <taxon>Cladocopium</taxon>
    </lineage>
</organism>
<evidence type="ECO:0000313" key="11">
    <source>
        <dbReference type="Proteomes" id="UP001152797"/>
    </source>
</evidence>
<dbReference type="InterPro" id="IPR027417">
    <property type="entry name" value="P-loop_NTPase"/>
</dbReference>
<keyword evidence="1" id="KW-0547">Nucleotide-binding</keyword>
<dbReference type="InterPro" id="IPR014014">
    <property type="entry name" value="RNA_helicase_DEAD_Q_motif"/>
</dbReference>
<dbReference type="InterPro" id="IPR011545">
    <property type="entry name" value="DEAD/DEAH_box_helicase_dom"/>
</dbReference>
<proteinExistence type="predicted"/>
<feature type="domain" description="DEAD-box RNA helicase Q" evidence="7">
    <location>
        <begin position="22"/>
        <end position="50"/>
    </location>
</feature>